<dbReference type="Proteomes" id="UP000070089">
    <property type="component" value="Unassembled WGS sequence"/>
</dbReference>
<feature type="compositionally biased region" description="Basic and acidic residues" evidence="1">
    <location>
        <begin position="96"/>
        <end position="105"/>
    </location>
</feature>
<comment type="caution">
    <text evidence="3">The sequence shown here is derived from an EMBL/GenBank/DDBJ whole genome shotgun (WGS) entry which is preliminary data.</text>
</comment>
<feature type="transmembrane region" description="Helical" evidence="2">
    <location>
        <begin position="464"/>
        <end position="487"/>
    </location>
</feature>
<evidence type="ECO:0000313" key="3">
    <source>
        <dbReference type="EMBL" id="KWX15847.1"/>
    </source>
</evidence>
<gene>
    <name evidence="3" type="ORF">QR46_0165</name>
</gene>
<evidence type="ECO:0000313" key="4">
    <source>
        <dbReference type="Proteomes" id="UP000070089"/>
    </source>
</evidence>
<accession>A0A132P0M8</accession>
<sequence length="523" mass="58896">MNSNSASRSASSKRSRGKTSPVYKLTSPEVSAGSQHKGHGIFSRKKAQNQAQQQEEIALFATCTYSTQTDILTDTQSNSTALTVTSAGTTRVRKKASSDDNHDNMESVTSLDGESSATEGVVHKSKSNGSADSLPSFRSMYCRCHYFYNEHLKAIAKRCTALPENNPVFNELIMNCKLEYSKSWKGQILAYILILYVVMFVIVIAICLLMRFYLYSTLVSSFEVCNILPNIDYLFDAGKLLSIKRLPSPESISMVYGRFTGLGSVDVYHCSSPPGPMTNLDGTEEHRTLSYLVSFSSTVTSASFSLSGNGRPTAANLYANAVVSRHFPFSDKICIRRTNNFKEPTDDDNMAVLSITFEKCVTLQYILENRTTTDFRPIFYCDNVMGCKYDVYLQTQYRYRDMLLDLHIVLDFVDLSTQNCKYIGLTSAGSISPKPNNYLLIKHRNGSNLVRDTIALTFHYPEKAFVIAIIIMLIVAIAVLVLFVYTLQIVQWRFYMRTIDKVLNDYMNNKRFKKEVMAAKSRL</sequence>
<dbReference type="VEuPathDB" id="GiardiaDB:QR46_0165"/>
<proteinExistence type="predicted"/>
<keyword evidence="2" id="KW-0812">Transmembrane</keyword>
<feature type="region of interest" description="Disordered" evidence="1">
    <location>
        <begin position="88"/>
        <end position="131"/>
    </location>
</feature>
<name>A0A132P0M8_GIAIN</name>
<feature type="compositionally biased region" description="Low complexity" evidence="1">
    <location>
        <begin position="1"/>
        <end position="10"/>
    </location>
</feature>
<dbReference type="OrthoDB" id="10258112at2759"/>
<evidence type="ECO:0000256" key="2">
    <source>
        <dbReference type="SAM" id="Phobius"/>
    </source>
</evidence>
<organism evidence="3 4">
    <name type="scientific">Giardia duodenalis assemblage B</name>
    <dbReference type="NCBI Taxonomy" id="1394984"/>
    <lineage>
        <taxon>Eukaryota</taxon>
        <taxon>Metamonada</taxon>
        <taxon>Diplomonadida</taxon>
        <taxon>Hexamitidae</taxon>
        <taxon>Giardiinae</taxon>
        <taxon>Giardia</taxon>
    </lineage>
</organism>
<feature type="region of interest" description="Disordered" evidence="1">
    <location>
        <begin position="1"/>
        <end position="49"/>
    </location>
</feature>
<feature type="compositionally biased region" description="Basic residues" evidence="1">
    <location>
        <begin position="36"/>
        <end position="47"/>
    </location>
</feature>
<protein>
    <submittedName>
        <fullName evidence="3">Uncharacterized protein</fullName>
    </submittedName>
</protein>
<dbReference type="EMBL" id="JXTI01000002">
    <property type="protein sequence ID" value="KWX15847.1"/>
    <property type="molecule type" value="Genomic_DNA"/>
</dbReference>
<keyword evidence="2" id="KW-0472">Membrane</keyword>
<feature type="compositionally biased region" description="Polar residues" evidence="1">
    <location>
        <begin position="106"/>
        <end position="118"/>
    </location>
</feature>
<keyword evidence="2" id="KW-1133">Transmembrane helix</keyword>
<dbReference type="AlphaFoldDB" id="A0A132P0M8"/>
<feature type="transmembrane region" description="Helical" evidence="2">
    <location>
        <begin position="188"/>
        <end position="214"/>
    </location>
</feature>
<evidence type="ECO:0000256" key="1">
    <source>
        <dbReference type="SAM" id="MobiDB-lite"/>
    </source>
</evidence>
<reference evidence="3 4" key="1">
    <citation type="journal article" date="2015" name="Mol. Biochem. Parasitol.">
        <title>Identification of polymorphic genes for use in assemblage B genotyping assays through comparative genomics of multiple assemblage B Giardia duodenalis isolates.</title>
        <authorList>
            <person name="Wielinga C."/>
            <person name="Thompson R.C."/>
            <person name="Monis P."/>
            <person name="Ryan U."/>
        </authorList>
    </citation>
    <scope>NUCLEOTIDE SEQUENCE [LARGE SCALE GENOMIC DNA]</scope>
    <source>
        <strain evidence="3 4">BAH15c1</strain>
    </source>
</reference>